<dbReference type="Proteomes" id="UP000241444">
    <property type="component" value="Unassembled WGS sequence"/>
</dbReference>
<sequence length="134" mass="14611">MISNIPLMIVPLIVFNLVIAGLAGVGGTEPWATELYSMHMPSGGTWQLTLGDLMIVLSLALLFFEIMKSTRTSNASVVDHLLSVFVFVAFLVEFLLVPSASHSLFFILMAMAFLDILAGFTVSLRSAGRDVNFR</sequence>
<gene>
    <name evidence="2" type="ORF">CU102_21710</name>
</gene>
<evidence type="ECO:0000313" key="3">
    <source>
        <dbReference type="Proteomes" id="UP000241444"/>
    </source>
</evidence>
<name>A0A2P7BCZ9_9HYPH</name>
<keyword evidence="3" id="KW-1185">Reference proteome</keyword>
<organism evidence="2 3">
    <name type="scientific">Phyllobacterium brassicacearum</name>
    <dbReference type="NCBI Taxonomy" id="314235"/>
    <lineage>
        <taxon>Bacteria</taxon>
        <taxon>Pseudomonadati</taxon>
        <taxon>Pseudomonadota</taxon>
        <taxon>Alphaproteobacteria</taxon>
        <taxon>Hyphomicrobiales</taxon>
        <taxon>Phyllobacteriaceae</taxon>
        <taxon>Phyllobacterium</taxon>
    </lineage>
</organism>
<accession>A0A2P7BCZ9</accession>
<protein>
    <recommendedName>
        <fullName evidence="4">Transmembrane protein</fullName>
    </recommendedName>
</protein>
<dbReference type="RefSeq" id="WP_106713264.1">
    <property type="nucleotide sequence ID" value="NZ_PGGO01000020.1"/>
</dbReference>
<keyword evidence="1" id="KW-0472">Membrane</keyword>
<comment type="caution">
    <text evidence="2">The sequence shown here is derived from an EMBL/GenBank/DDBJ whole genome shotgun (WGS) entry which is preliminary data.</text>
</comment>
<evidence type="ECO:0000256" key="1">
    <source>
        <dbReference type="SAM" id="Phobius"/>
    </source>
</evidence>
<evidence type="ECO:0008006" key="4">
    <source>
        <dbReference type="Google" id="ProtNLM"/>
    </source>
</evidence>
<dbReference type="EMBL" id="PGGO01000020">
    <property type="protein sequence ID" value="PSH64315.1"/>
    <property type="molecule type" value="Genomic_DNA"/>
</dbReference>
<keyword evidence="1" id="KW-1133">Transmembrane helix</keyword>
<proteinExistence type="predicted"/>
<feature type="transmembrane region" description="Helical" evidence="1">
    <location>
        <begin position="103"/>
        <end position="124"/>
    </location>
</feature>
<feature type="transmembrane region" description="Helical" evidence="1">
    <location>
        <begin position="76"/>
        <end position="97"/>
    </location>
</feature>
<dbReference type="OrthoDB" id="9811032at2"/>
<keyword evidence="1" id="KW-0812">Transmembrane</keyword>
<evidence type="ECO:0000313" key="2">
    <source>
        <dbReference type="EMBL" id="PSH64315.1"/>
    </source>
</evidence>
<dbReference type="AlphaFoldDB" id="A0A2P7BCZ9"/>
<feature type="transmembrane region" description="Helical" evidence="1">
    <location>
        <begin position="46"/>
        <end position="64"/>
    </location>
</feature>
<reference evidence="3" key="1">
    <citation type="submission" date="2017-11" db="EMBL/GenBank/DDBJ databases">
        <authorList>
            <person name="Kuznetsova I."/>
            <person name="Sazanova A."/>
            <person name="Chirak E."/>
            <person name="Safronova V."/>
            <person name="Willems A."/>
        </authorList>
    </citation>
    <scope>NUCLEOTIDE SEQUENCE [LARGE SCALE GENOMIC DNA]</scope>
    <source>
        <strain evidence="3">STM 196</strain>
    </source>
</reference>
<feature type="transmembrane region" description="Helical" evidence="1">
    <location>
        <begin position="7"/>
        <end position="26"/>
    </location>
</feature>